<keyword evidence="1" id="KW-0732">Signal</keyword>
<dbReference type="InParanoid" id="D2VNG4"/>
<feature type="signal peptide" evidence="1">
    <location>
        <begin position="1"/>
        <end position="32"/>
    </location>
</feature>
<feature type="chain" id="PRO_5003038723" evidence="1">
    <location>
        <begin position="33"/>
        <end position="1280"/>
    </location>
</feature>
<evidence type="ECO:0000256" key="1">
    <source>
        <dbReference type="SAM" id="SignalP"/>
    </source>
</evidence>
<dbReference type="AlphaFoldDB" id="D2VNG4"/>
<dbReference type="KEGG" id="ngr:NAEGRDRAFT_50994"/>
<proteinExistence type="predicted"/>
<keyword evidence="3" id="KW-1185">Reference proteome</keyword>
<evidence type="ECO:0000313" key="3">
    <source>
        <dbReference type="Proteomes" id="UP000006671"/>
    </source>
</evidence>
<protein>
    <submittedName>
        <fullName evidence="2">Predicted protein</fullName>
    </submittedName>
</protein>
<gene>
    <name evidence="2" type="ORF">NAEGRDRAFT_50994</name>
</gene>
<dbReference type="EMBL" id="GG738884">
    <property type="protein sequence ID" value="EFC41656.1"/>
    <property type="molecule type" value="Genomic_DNA"/>
</dbReference>
<evidence type="ECO:0000313" key="2">
    <source>
        <dbReference type="EMBL" id="EFC41656.1"/>
    </source>
</evidence>
<organism evidence="3">
    <name type="scientific">Naegleria gruberi</name>
    <name type="common">Amoeba</name>
    <dbReference type="NCBI Taxonomy" id="5762"/>
    <lineage>
        <taxon>Eukaryota</taxon>
        <taxon>Discoba</taxon>
        <taxon>Heterolobosea</taxon>
        <taxon>Tetramitia</taxon>
        <taxon>Eutetramitia</taxon>
        <taxon>Vahlkampfiidae</taxon>
        <taxon>Naegleria</taxon>
    </lineage>
</organism>
<reference evidence="2 3" key="1">
    <citation type="journal article" date="2010" name="Cell">
        <title>The genome of Naegleria gruberi illuminates early eukaryotic versatility.</title>
        <authorList>
            <person name="Fritz-Laylin L.K."/>
            <person name="Prochnik S.E."/>
            <person name="Ginger M.L."/>
            <person name="Dacks J.B."/>
            <person name="Carpenter M.L."/>
            <person name="Field M.C."/>
            <person name="Kuo A."/>
            <person name="Paredez A."/>
            <person name="Chapman J."/>
            <person name="Pham J."/>
            <person name="Shu S."/>
            <person name="Neupane R."/>
            <person name="Cipriano M."/>
            <person name="Mancuso J."/>
            <person name="Tu H."/>
            <person name="Salamov A."/>
            <person name="Lindquist E."/>
            <person name="Shapiro H."/>
            <person name="Lucas S."/>
            <person name="Grigoriev I.V."/>
            <person name="Cande W.Z."/>
            <person name="Fulton C."/>
            <person name="Rokhsar D.S."/>
            <person name="Dawson S.C."/>
        </authorList>
    </citation>
    <scope>NUCLEOTIDE SEQUENCE [LARGE SCALE GENOMIC DNA]</scope>
    <source>
        <strain evidence="2 3">NEG-M</strain>
    </source>
</reference>
<name>D2VNG4_NAEGR</name>
<sequence length="1280" mass="144278">MAITLVKDFNSSMCKLLVVAIMILSFCYTCYGQQTPIISAEPEVSYWINNTNSKEDPTTHVYTSQLYQYDSLLGSPPMDFDNTQLFFEYEKADGNYFFKVNVISTEVDSIQKTVFGILELSVQSDKGVPDRAVFRFNAPNGIMNVDLLRHTRATFIAPSSYSIELSPVGDKYGIIRRYCNMFEVEVNLKFVTESLGKSTFQLSIWTEDSPNDPTPLVDYRWLEVPYPASFMMKLESEPAFTRYFGVGFFGQSPVNYLQAAPPKFMLTEVNNVKIQDIKDDRLNTGTFTVMKSYSFQSDNLNTKGSFMQYNYAYTDLKDIYGNEVEIKFDEVYCGTSNGVAYQPGVPIYPVTASYESYGSVMCPESVMVPNSVVIIYAKVVMIKRPQVDVLTDSEKVSGEVSNGFGKLMRTGQIDQDTCVLFKGSVAKSKLSIYMLQQKLETYNINPSPKQYTELQTLEIGSDLTAKFCSTKEKFDKVGAFQQEMAFLLLSSETSMVSDFKLVASVGEPSVAGTVVGILFAVGIVGLLIVASIIGGIIKENDSEESTSIVEIITSAKLVEYNDDDNNSERNWQFLFNRKTLFNNSSGGNTTFQKETPLGVGSSLIVDWESQFLNSVSKEGESKKVRACCSFNVRIWSSADTPKYDQGLPCLIKDWNFDTLSNESFQIFKSNDGSEDACRCIGFIDGKLVRHLCHMGQNALYIEERDGTIEGMEKIDVPNWNSHSSFMIPLPCENYEERKYSLNALVGNNNAIYKFNLKEKQFESVVLKDMTFLSDFDLSMVNSQVIIKEGNRLRVFLNISNSLFELRWNEKELVVVDHLVWLRNEINNIVRVGNSLLILSSKGDFVYTPSLYDADAKTGTLAPVNIPENTAHKLLWDDETMSLINGIDLLKGESNCTILTSETISQLETKPISERYSEKDLLNQYLFKNYVPPKITDALSVTERQPGDHSFRGDVYYECKKGRYNDMEIIAGIKCRENEKLKFAISPQYVELNPQDLADYLGAPVMVPNFNGETFAVGHIHDMDGKKRDSDSVIIHRGFFSNFNLKGNDFLAILSPKDETSATPEEISNSGNQEWKELATRKQLRVDSNQIRVADFTNRGYVEIDNVESGIWSYNQKLEDDLPGQLIAFNQNYKDSINTNIEQDWNVPDETFSEELHNSYSISELTSKTRPLSNDWQVSACGICVDGGNVGIFDAIHYQDDTVFGMEAKGFDKYFKSYDSGWTGQLNSMLREQSYPLLMNIPFGIISRDADTGDGRFACLSKVYNGKVVAVKVIIQHSAYE</sequence>
<dbReference type="Proteomes" id="UP000006671">
    <property type="component" value="Unassembled WGS sequence"/>
</dbReference>
<dbReference type="RefSeq" id="XP_002674400.1">
    <property type="nucleotide sequence ID" value="XM_002674354.1"/>
</dbReference>
<dbReference type="VEuPathDB" id="AmoebaDB:NAEGRDRAFT_50994"/>
<accession>D2VNG4</accession>
<dbReference type="GeneID" id="8851291"/>